<organism evidence="1 2">
    <name type="scientific">Helianthus annuus</name>
    <name type="common">Common sunflower</name>
    <dbReference type="NCBI Taxonomy" id="4232"/>
    <lineage>
        <taxon>Eukaryota</taxon>
        <taxon>Viridiplantae</taxon>
        <taxon>Streptophyta</taxon>
        <taxon>Embryophyta</taxon>
        <taxon>Tracheophyta</taxon>
        <taxon>Spermatophyta</taxon>
        <taxon>Magnoliopsida</taxon>
        <taxon>eudicotyledons</taxon>
        <taxon>Gunneridae</taxon>
        <taxon>Pentapetalae</taxon>
        <taxon>asterids</taxon>
        <taxon>campanulids</taxon>
        <taxon>Asterales</taxon>
        <taxon>Asteraceae</taxon>
        <taxon>Asteroideae</taxon>
        <taxon>Heliantheae alliance</taxon>
        <taxon>Heliantheae</taxon>
        <taxon>Helianthus</taxon>
    </lineage>
</organism>
<dbReference type="Gramene" id="mRNA:HanXRQr2_Chr15g0704951">
    <property type="protein sequence ID" value="CDS:HanXRQr2_Chr15g0704951.1"/>
    <property type="gene ID" value="HanXRQr2_Chr15g0704951"/>
</dbReference>
<keyword evidence="2" id="KW-1185">Reference proteome</keyword>
<dbReference type="AlphaFoldDB" id="A0A9K3E3Q6"/>
<dbReference type="EMBL" id="MNCJ02000330">
    <property type="protein sequence ID" value="KAF5765544.1"/>
    <property type="molecule type" value="Genomic_DNA"/>
</dbReference>
<dbReference type="Proteomes" id="UP000215914">
    <property type="component" value="Unassembled WGS sequence"/>
</dbReference>
<evidence type="ECO:0000313" key="1">
    <source>
        <dbReference type="EMBL" id="KAF5765544.1"/>
    </source>
</evidence>
<proteinExistence type="predicted"/>
<evidence type="ECO:0000313" key="2">
    <source>
        <dbReference type="Proteomes" id="UP000215914"/>
    </source>
</evidence>
<protein>
    <submittedName>
        <fullName evidence="1">Uncharacterized protein</fullName>
    </submittedName>
</protein>
<sequence>MEAINILTMFPSVMSASIRSTTSLSEDTPRAKKRIHMGISSKLNVYTFIT</sequence>
<reference evidence="1" key="1">
    <citation type="journal article" date="2017" name="Nature">
        <title>The sunflower genome provides insights into oil metabolism, flowering and Asterid evolution.</title>
        <authorList>
            <person name="Badouin H."/>
            <person name="Gouzy J."/>
            <person name="Grassa C.J."/>
            <person name="Murat F."/>
            <person name="Staton S.E."/>
            <person name="Cottret L."/>
            <person name="Lelandais-Briere C."/>
            <person name="Owens G.L."/>
            <person name="Carrere S."/>
            <person name="Mayjonade B."/>
            <person name="Legrand L."/>
            <person name="Gill N."/>
            <person name="Kane N.C."/>
            <person name="Bowers J.E."/>
            <person name="Hubner S."/>
            <person name="Bellec A."/>
            <person name="Berard A."/>
            <person name="Berges H."/>
            <person name="Blanchet N."/>
            <person name="Boniface M.C."/>
            <person name="Brunel D."/>
            <person name="Catrice O."/>
            <person name="Chaidir N."/>
            <person name="Claudel C."/>
            <person name="Donnadieu C."/>
            <person name="Faraut T."/>
            <person name="Fievet G."/>
            <person name="Helmstetter N."/>
            <person name="King M."/>
            <person name="Knapp S.J."/>
            <person name="Lai Z."/>
            <person name="Le Paslier M.C."/>
            <person name="Lippi Y."/>
            <person name="Lorenzon L."/>
            <person name="Mandel J.R."/>
            <person name="Marage G."/>
            <person name="Marchand G."/>
            <person name="Marquand E."/>
            <person name="Bret-Mestries E."/>
            <person name="Morien E."/>
            <person name="Nambeesan S."/>
            <person name="Nguyen T."/>
            <person name="Pegot-Espagnet P."/>
            <person name="Pouilly N."/>
            <person name="Raftis F."/>
            <person name="Sallet E."/>
            <person name="Schiex T."/>
            <person name="Thomas J."/>
            <person name="Vandecasteele C."/>
            <person name="Vares D."/>
            <person name="Vear F."/>
            <person name="Vautrin S."/>
            <person name="Crespi M."/>
            <person name="Mangin B."/>
            <person name="Burke J.M."/>
            <person name="Salse J."/>
            <person name="Munos S."/>
            <person name="Vincourt P."/>
            <person name="Rieseberg L.H."/>
            <person name="Langlade N.B."/>
        </authorList>
    </citation>
    <scope>NUCLEOTIDE SEQUENCE</scope>
    <source>
        <tissue evidence="1">Leaves</tissue>
    </source>
</reference>
<gene>
    <name evidence="1" type="ORF">HanXRQr2_Chr15g0704951</name>
</gene>
<reference evidence="1" key="2">
    <citation type="submission" date="2020-06" db="EMBL/GenBank/DDBJ databases">
        <title>Helianthus annuus Genome sequencing and assembly Release 2.</title>
        <authorList>
            <person name="Gouzy J."/>
            <person name="Langlade N."/>
            <person name="Munos S."/>
        </authorList>
    </citation>
    <scope>NUCLEOTIDE SEQUENCE</scope>
    <source>
        <tissue evidence="1">Leaves</tissue>
    </source>
</reference>
<name>A0A9K3E3Q6_HELAN</name>
<accession>A0A9K3E3Q6</accession>
<comment type="caution">
    <text evidence="1">The sequence shown here is derived from an EMBL/GenBank/DDBJ whole genome shotgun (WGS) entry which is preliminary data.</text>
</comment>